<dbReference type="Proteomes" id="UP000265520">
    <property type="component" value="Unassembled WGS sequence"/>
</dbReference>
<keyword evidence="2" id="KW-1185">Reference proteome</keyword>
<accession>A0A392PZ24</accession>
<feature type="non-terminal residue" evidence="1">
    <location>
        <position position="1"/>
    </location>
</feature>
<name>A0A392PZ24_9FABA</name>
<sequence>SEAMFADLGHFNYMAIQVG</sequence>
<proteinExistence type="predicted"/>
<reference evidence="1 2" key="1">
    <citation type="journal article" date="2018" name="Front. Plant Sci.">
        <title>Red Clover (Trifolium pratense) and Zigzag Clover (T. medium) - A Picture of Genomic Similarities and Differences.</title>
        <authorList>
            <person name="Dluhosova J."/>
            <person name="Istvanek J."/>
            <person name="Nedelnik J."/>
            <person name="Repkova J."/>
        </authorList>
    </citation>
    <scope>NUCLEOTIDE SEQUENCE [LARGE SCALE GENOMIC DNA]</scope>
    <source>
        <strain evidence="2">cv. 10/8</strain>
        <tissue evidence="1">Leaf</tissue>
    </source>
</reference>
<comment type="caution">
    <text evidence="1">The sequence shown here is derived from an EMBL/GenBank/DDBJ whole genome shotgun (WGS) entry which is preliminary data.</text>
</comment>
<dbReference type="EMBL" id="LXQA010105079">
    <property type="protein sequence ID" value="MCI17351.1"/>
    <property type="molecule type" value="Genomic_DNA"/>
</dbReference>
<protein>
    <submittedName>
        <fullName evidence="1">Uncharacterized protein</fullName>
    </submittedName>
</protein>
<evidence type="ECO:0000313" key="2">
    <source>
        <dbReference type="Proteomes" id="UP000265520"/>
    </source>
</evidence>
<evidence type="ECO:0000313" key="1">
    <source>
        <dbReference type="EMBL" id="MCI17351.1"/>
    </source>
</evidence>
<organism evidence="1 2">
    <name type="scientific">Trifolium medium</name>
    <dbReference type="NCBI Taxonomy" id="97028"/>
    <lineage>
        <taxon>Eukaryota</taxon>
        <taxon>Viridiplantae</taxon>
        <taxon>Streptophyta</taxon>
        <taxon>Embryophyta</taxon>
        <taxon>Tracheophyta</taxon>
        <taxon>Spermatophyta</taxon>
        <taxon>Magnoliopsida</taxon>
        <taxon>eudicotyledons</taxon>
        <taxon>Gunneridae</taxon>
        <taxon>Pentapetalae</taxon>
        <taxon>rosids</taxon>
        <taxon>fabids</taxon>
        <taxon>Fabales</taxon>
        <taxon>Fabaceae</taxon>
        <taxon>Papilionoideae</taxon>
        <taxon>50 kb inversion clade</taxon>
        <taxon>NPAAA clade</taxon>
        <taxon>Hologalegina</taxon>
        <taxon>IRL clade</taxon>
        <taxon>Trifolieae</taxon>
        <taxon>Trifolium</taxon>
    </lineage>
</organism>
<dbReference type="AlphaFoldDB" id="A0A392PZ24"/>